<dbReference type="EMBL" id="JAIVFP010000001">
    <property type="protein sequence ID" value="MCI4681320.1"/>
    <property type="molecule type" value="Genomic_DNA"/>
</dbReference>
<name>A0ABS9Z1W9_9HYPH</name>
<dbReference type="RefSeq" id="WP_243065393.1">
    <property type="nucleotide sequence ID" value="NZ_JAIVFK010000070.1"/>
</dbReference>
<accession>A0ABS9Z1W9</accession>
<comment type="caution">
    <text evidence="1">The sequence shown here is derived from an EMBL/GenBank/DDBJ whole genome shotgun (WGS) entry which is preliminary data.</text>
</comment>
<reference evidence="1" key="1">
    <citation type="journal article" date="2022" name="ISME J.">
        <title>Identification of active gaseous-alkane degraders at natural gas seeps.</title>
        <authorList>
            <person name="Farhan Ul Haque M."/>
            <person name="Hernandez M."/>
            <person name="Crombie A.T."/>
            <person name="Murrell J.C."/>
        </authorList>
    </citation>
    <scope>NUCLEOTIDE SEQUENCE</scope>
    <source>
        <strain evidence="1">PC2</strain>
    </source>
</reference>
<gene>
    <name evidence="1" type="ORF">K2U94_00800</name>
</gene>
<sequence length="99" mass="10723">MEIATHICSRERNFDMTRTALIAAAALMMGGGAGLATELPIFEADGFPMTNHQATLLKPANTVERLPDSVFVYGSPHQIAVLTARPSTTARMTEAVRRH</sequence>
<protein>
    <submittedName>
        <fullName evidence="1">Uncharacterized protein</fullName>
    </submittedName>
</protein>
<organism evidence="1 2">
    <name type="scientific">Candidatus Rhodoblastus alkanivorans</name>
    <dbReference type="NCBI Taxonomy" id="2954117"/>
    <lineage>
        <taxon>Bacteria</taxon>
        <taxon>Pseudomonadati</taxon>
        <taxon>Pseudomonadota</taxon>
        <taxon>Alphaproteobacteria</taxon>
        <taxon>Hyphomicrobiales</taxon>
        <taxon>Rhodoblastaceae</taxon>
        <taxon>Rhodoblastus</taxon>
    </lineage>
</organism>
<evidence type="ECO:0000313" key="2">
    <source>
        <dbReference type="Proteomes" id="UP001139104"/>
    </source>
</evidence>
<proteinExistence type="predicted"/>
<keyword evidence="2" id="KW-1185">Reference proteome</keyword>
<dbReference type="Proteomes" id="UP001139104">
    <property type="component" value="Unassembled WGS sequence"/>
</dbReference>
<evidence type="ECO:0000313" key="1">
    <source>
        <dbReference type="EMBL" id="MCI4681320.1"/>
    </source>
</evidence>